<protein>
    <submittedName>
        <fullName evidence="2">Uncharacterized protein</fullName>
    </submittedName>
</protein>
<comment type="caution">
    <text evidence="2">The sequence shown here is derived from an EMBL/GenBank/DDBJ whole genome shotgun (WGS) entry which is preliminary data.</text>
</comment>
<organism evidence="2 3">
    <name type="scientific">Chondromyces apiculatus DSM 436</name>
    <dbReference type="NCBI Taxonomy" id="1192034"/>
    <lineage>
        <taxon>Bacteria</taxon>
        <taxon>Pseudomonadati</taxon>
        <taxon>Myxococcota</taxon>
        <taxon>Polyangia</taxon>
        <taxon>Polyangiales</taxon>
        <taxon>Polyangiaceae</taxon>
        <taxon>Chondromyces</taxon>
    </lineage>
</organism>
<dbReference type="EMBL" id="ASRX01000100">
    <property type="protein sequence ID" value="EYF00726.1"/>
    <property type="molecule type" value="Genomic_DNA"/>
</dbReference>
<evidence type="ECO:0000256" key="1">
    <source>
        <dbReference type="SAM" id="MobiDB-lite"/>
    </source>
</evidence>
<feature type="region of interest" description="Disordered" evidence="1">
    <location>
        <begin position="1"/>
        <end position="41"/>
    </location>
</feature>
<name>A0A017SWN0_9BACT</name>
<dbReference type="AlphaFoldDB" id="A0A017SWN0"/>
<accession>A0A017SWN0</accession>
<keyword evidence="3" id="KW-1185">Reference proteome</keyword>
<evidence type="ECO:0000313" key="3">
    <source>
        <dbReference type="Proteomes" id="UP000019678"/>
    </source>
</evidence>
<reference evidence="2 3" key="1">
    <citation type="submission" date="2013-05" db="EMBL/GenBank/DDBJ databases">
        <title>Genome assembly of Chondromyces apiculatus DSM 436.</title>
        <authorList>
            <person name="Sharma G."/>
            <person name="Khatri I."/>
            <person name="Kaur C."/>
            <person name="Mayilraj S."/>
            <person name="Subramanian S."/>
        </authorList>
    </citation>
    <scope>NUCLEOTIDE SEQUENCE [LARGE SCALE GENOMIC DNA]</scope>
    <source>
        <strain evidence="2 3">DSM 436</strain>
    </source>
</reference>
<evidence type="ECO:0000313" key="2">
    <source>
        <dbReference type="EMBL" id="EYF00726.1"/>
    </source>
</evidence>
<sequence length="41" mass="4334">MNDGAAYPLAPDPFNGSSTFLTDPLRTTPAPGLSTLADRRQ</sequence>
<dbReference type="RefSeq" id="WP_269325000.1">
    <property type="nucleotide sequence ID" value="NZ_ASRX01000100.1"/>
</dbReference>
<dbReference type="Proteomes" id="UP000019678">
    <property type="component" value="Unassembled WGS sequence"/>
</dbReference>
<gene>
    <name evidence="2" type="ORF">CAP_0294</name>
</gene>
<proteinExistence type="predicted"/>